<evidence type="ECO:0000256" key="4">
    <source>
        <dbReference type="ARBA" id="ARBA00022825"/>
    </source>
</evidence>
<evidence type="ECO:0000259" key="6">
    <source>
        <dbReference type="Pfam" id="PF00082"/>
    </source>
</evidence>
<feature type="domain" description="Peptidase S8/S53" evidence="6">
    <location>
        <begin position="434"/>
        <end position="558"/>
    </location>
</feature>
<feature type="domain" description="Peptidase S8/S53" evidence="6">
    <location>
        <begin position="99"/>
        <end position="296"/>
    </location>
</feature>
<dbReference type="PANTHER" id="PTHR43806">
    <property type="entry name" value="PEPTIDASE S8"/>
    <property type="match status" value="1"/>
</dbReference>
<dbReference type="Proteomes" id="UP000596929">
    <property type="component" value="Unassembled WGS sequence"/>
</dbReference>
<keyword evidence="4 5" id="KW-0720">Serine protease</keyword>
<comment type="similarity">
    <text evidence="1 5">Belongs to the peptidase S8 family.</text>
</comment>
<dbReference type="CDD" id="cd07478">
    <property type="entry name" value="Peptidases_S8_CspA-like"/>
    <property type="match status" value="1"/>
</dbReference>
<evidence type="ECO:0000256" key="2">
    <source>
        <dbReference type="ARBA" id="ARBA00022670"/>
    </source>
</evidence>
<evidence type="ECO:0000256" key="3">
    <source>
        <dbReference type="ARBA" id="ARBA00022801"/>
    </source>
</evidence>
<dbReference type="EMBL" id="JACOOO010000004">
    <property type="protein sequence ID" value="MBC5627714.1"/>
    <property type="molecule type" value="Genomic_DNA"/>
</dbReference>
<feature type="active site" description="Charge relay system" evidence="5">
    <location>
        <position position="108"/>
    </location>
</feature>
<dbReference type="InterPro" id="IPR036852">
    <property type="entry name" value="Peptidase_S8/S53_dom_sf"/>
</dbReference>
<comment type="caution">
    <text evidence="7">The sequence shown here is derived from an EMBL/GenBank/DDBJ whole genome shotgun (WGS) entry which is preliminary data.</text>
</comment>
<name>A0ABR7D8L7_9CLOT</name>
<dbReference type="PROSITE" id="PS00136">
    <property type="entry name" value="SUBTILASE_ASP"/>
    <property type="match status" value="1"/>
</dbReference>
<dbReference type="InterPro" id="IPR023827">
    <property type="entry name" value="Peptidase_S8_Asp-AS"/>
</dbReference>
<dbReference type="Gene3D" id="2.60.120.1290">
    <property type="match status" value="1"/>
</dbReference>
<gene>
    <name evidence="7" type="ORF">H8S20_02295</name>
</gene>
<sequence length="603" mass="67464">MRVSACKYYLDENAPGYVVEYRGDFKSQMEKVDYACGDIITDTLAVVAINEDNLDRLRKDVPAIIFIEARSVYTLQDISPSDVDNIYQIKSNPYLGLNGKGVLVGLIDTGVNYLNREFIREDDTSRIISLWDQSIERDGEPGLYIGRTYSNEEINTAIKAQKNGQDPYAIVPSKDDVGHGTKMAGIIGARGYNGKMVGIANNCDFLVVKLFESPNYKMILRKNNLPIVPVYNNSEVLAAIAYLERKAQELERPIVIYLGVGSTQGSHDGYNITARFITAIANKSGVIFVVGTGNLGDSEGHVTKYIKNVGDIDTVELRIPRTIELFEFYIWVQKPNRMSLSIASPSGEEVGFFPSKVILNEKRKFYLSNTEIEVKGYDPENFTGHQVYNLKFKSIKAGIWKLKLQGDYIINGRYDIWLQDKNLLPEGTKFLEPNPLNTLTIPATARKVITVSYFGELTKTILAESGKGFNTNYLINPDISTVGTNVLTISPDGNSTVTDSGSSVATAIVAGVCALLLQWAVVDENDITINSTKMRSLLIYAAKREKNVSYPNEESGYGELDFAEVFNVLSGNYRSIRDKYEEYYVNNMYIRVPKNTLIKERRK</sequence>
<organism evidence="7 8">
    <name type="scientific">Clostridium hominis</name>
    <dbReference type="NCBI Taxonomy" id="2763036"/>
    <lineage>
        <taxon>Bacteria</taxon>
        <taxon>Bacillati</taxon>
        <taxon>Bacillota</taxon>
        <taxon>Clostridia</taxon>
        <taxon>Eubacteriales</taxon>
        <taxon>Clostridiaceae</taxon>
        <taxon>Clostridium</taxon>
    </lineage>
</organism>
<dbReference type="PANTHER" id="PTHR43806:SF11">
    <property type="entry name" value="CEREVISIN-RELATED"/>
    <property type="match status" value="1"/>
</dbReference>
<keyword evidence="8" id="KW-1185">Reference proteome</keyword>
<dbReference type="InterPro" id="IPR017310">
    <property type="entry name" value="Pept_S8A_subtilisin_clostridia"/>
</dbReference>
<dbReference type="RefSeq" id="WP_186859214.1">
    <property type="nucleotide sequence ID" value="NZ_JACOOO010000004.1"/>
</dbReference>
<dbReference type="InterPro" id="IPR050131">
    <property type="entry name" value="Peptidase_S8_subtilisin-like"/>
</dbReference>
<dbReference type="PIRSF" id="PIRSF037894">
    <property type="entry name" value="Subtilisin_rel_CspABC"/>
    <property type="match status" value="1"/>
</dbReference>
<dbReference type="PROSITE" id="PS51892">
    <property type="entry name" value="SUBTILASE"/>
    <property type="match status" value="1"/>
</dbReference>
<dbReference type="SUPFAM" id="SSF52743">
    <property type="entry name" value="Subtilisin-like"/>
    <property type="match status" value="1"/>
</dbReference>
<dbReference type="InterPro" id="IPR000209">
    <property type="entry name" value="Peptidase_S8/S53_dom"/>
</dbReference>
<protein>
    <submittedName>
        <fullName evidence="7">S8 family peptidase</fullName>
    </submittedName>
</protein>
<dbReference type="Pfam" id="PF00082">
    <property type="entry name" value="Peptidase_S8"/>
    <property type="match status" value="2"/>
</dbReference>
<keyword evidence="3 5" id="KW-0378">Hydrolase</keyword>
<dbReference type="PRINTS" id="PR00723">
    <property type="entry name" value="SUBTILISIN"/>
</dbReference>
<reference evidence="7 8" key="1">
    <citation type="submission" date="2020-08" db="EMBL/GenBank/DDBJ databases">
        <title>Genome public.</title>
        <authorList>
            <person name="Liu C."/>
            <person name="Sun Q."/>
        </authorList>
    </citation>
    <scope>NUCLEOTIDE SEQUENCE [LARGE SCALE GENOMIC DNA]</scope>
    <source>
        <strain evidence="7 8">NSJ-6</strain>
    </source>
</reference>
<keyword evidence="2 5" id="KW-0645">Protease</keyword>
<feature type="active site" description="Charge relay system" evidence="5">
    <location>
        <position position="179"/>
    </location>
</feature>
<evidence type="ECO:0000256" key="1">
    <source>
        <dbReference type="ARBA" id="ARBA00011073"/>
    </source>
</evidence>
<accession>A0ABR7D8L7</accession>
<evidence type="ECO:0000313" key="7">
    <source>
        <dbReference type="EMBL" id="MBC5627714.1"/>
    </source>
</evidence>
<evidence type="ECO:0000256" key="5">
    <source>
        <dbReference type="PROSITE-ProRule" id="PRU01240"/>
    </source>
</evidence>
<dbReference type="InterPro" id="IPR034045">
    <property type="entry name" value="Pep_S8_CspA-like"/>
</dbReference>
<dbReference type="InterPro" id="IPR015500">
    <property type="entry name" value="Peptidase_S8_subtilisin-rel"/>
</dbReference>
<evidence type="ECO:0000313" key="8">
    <source>
        <dbReference type="Proteomes" id="UP000596929"/>
    </source>
</evidence>
<feature type="active site" description="Charge relay system" evidence="5">
    <location>
        <position position="503"/>
    </location>
</feature>
<dbReference type="Gene3D" id="3.40.50.200">
    <property type="entry name" value="Peptidase S8/S53 domain"/>
    <property type="match status" value="1"/>
</dbReference>
<proteinExistence type="inferred from homology"/>